<gene>
    <name evidence="2" type="ORF">SAMN05421852_10554</name>
</gene>
<organism evidence="2 3">
    <name type="scientific">Thermoflavimicrobium dichotomicum</name>
    <dbReference type="NCBI Taxonomy" id="46223"/>
    <lineage>
        <taxon>Bacteria</taxon>
        <taxon>Bacillati</taxon>
        <taxon>Bacillota</taxon>
        <taxon>Bacilli</taxon>
        <taxon>Bacillales</taxon>
        <taxon>Thermoactinomycetaceae</taxon>
        <taxon>Thermoflavimicrobium</taxon>
    </lineage>
</organism>
<evidence type="ECO:0000313" key="2">
    <source>
        <dbReference type="EMBL" id="SFJ15362.1"/>
    </source>
</evidence>
<sequence>MGNTKMVHIQFNQIHVHLISNCSGIFVGSNTQMNWSSREKTNSGSGVICGDEISVLHNIHVVYDHDLYDMLNIKNENNNKGNESPATDEKIPPEKVTLMF</sequence>
<name>A0A1I3P1X4_9BACL</name>
<dbReference type="RefSeq" id="WP_093229097.1">
    <property type="nucleotide sequence ID" value="NZ_FORR01000005.1"/>
</dbReference>
<dbReference type="Proteomes" id="UP000199545">
    <property type="component" value="Unassembled WGS sequence"/>
</dbReference>
<dbReference type="OrthoDB" id="2928548at2"/>
<accession>A0A1I3P1X4</accession>
<dbReference type="EMBL" id="FORR01000005">
    <property type="protein sequence ID" value="SFJ15362.1"/>
    <property type="molecule type" value="Genomic_DNA"/>
</dbReference>
<dbReference type="AlphaFoldDB" id="A0A1I3P1X4"/>
<evidence type="ECO:0000256" key="1">
    <source>
        <dbReference type="SAM" id="MobiDB-lite"/>
    </source>
</evidence>
<keyword evidence="3" id="KW-1185">Reference proteome</keyword>
<reference evidence="2 3" key="1">
    <citation type="submission" date="2016-10" db="EMBL/GenBank/DDBJ databases">
        <authorList>
            <person name="de Groot N.N."/>
        </authorList>
    </citation>
    <scope>NUCLEOTIDE SEQUENCE [LARGE SCALE GENOMIC DNA]</scope>
    <source>
        <strain evidence="2 3">DSM 44778</strain>
    </source>
</reference>
<proteinExistence type="predicted"/>
<evidence type="ECO:0000313" key="3">
    <source>
        <dbReference type="Proteomes" id="UP000199545"/>
    </source>
</evidence>
<protein>
    <submittedName>
        <fullName evidence="2">Uncharacterized protein</fullName>
    </submittedName>
</protein>
<feature type="region of interest" description="Disordered" evidence="1">
    <location>
        <begin position="76"/>
        <end position="100"/>
    </location>
</feature>